<dbReference type="Pfam" id="PF00858">
    <property type="entry name" value="ASC"/>
    <property type="match status" value="1"/>
</dbReference>
<dbReference type="EMBL" id="BMAV01007461">
    <property type="protein sequence ID" value="GFY50409.1"/>
    <property type="molecule type" value="Genomic_DNA"/>
</dbReference>
<dbReference type="GO" id="GO:0015280">
    <property type="term" value="F:ligand-gated sodium channel activity"/>
    <property type="evidence" value="ECO:0007669"/>
    <property type="project" value="TreeGrafter"/>
</dbReference>
<keyword evidence="9" id="KW-0472">Membrane</keyword>
<keyword evidence="6" id="KW-1133">Transmembrane helix</keyword>
<evidence type="ECO:0000256" key="9">
    <source>
        <dbReference type="ARBA" id="ARBA00023136"/>
    </source>
</evidence>
<evidence type="ECO:0000256" key="3">
    <source>
        <dbReference type="ARBA" id="ARBA00022448"/>
    </source>
</evidence>
<dbReference type="GO" id="GO:0005886">
    <property type="term" value="C:plasma membrane"/>
    <property type="evidence" value="ECO:0007669"/>
    <property type="project" value="TreeGrafter"/>
</dbReference>
<keyword evidence="8 12" id="KW-0406">Ion transport</keyword>
<dbReference type="OrthoDB" id="6412422at2759"/>
<dbReference type="InterPro" id="IPR001873">
    <property type="entry name" value="ENaC"/>
</dbReference>
<dbReference type="PANTHER" id="PTHR11690">
    <property type="entry name" value="AMILORIDE-SENSITIVE SODIUM CHANNEL-RELATED"/>
    <property type="match status" value="1"/>
</dbReference>
<reference evidence="13" key="1">
    <citation type="submission" date="2020-08" db="EMBL/GenBank/DDBJ databases">
        <title>Multicomponent nature underlies the extraordinary mechanical properties of spider dragline silk.</title>
        <authorList>
            <person name="Kono N."/>
            <person name="Nakamura H."/>
            <person name="Mori M."/>
            <person name="Yoshida Y."/>
            <person name="Ohtoshi R."/>
            <person name="Malay A.D."/>
            <person name="Moran D.A.P."/>
            <person name="Tomita M."/>
            <person name="Numata K."/>
            <person name="Arakawa K."/>
        </authorList>
    </citation>
    <scope>NUCLEOTIDE SEQUENCE</scope>
</reference>
<protein>
    <submittedName>
        <fullName evidence="13">Uncharacterized protein</fullName>
    </submittedName>
</protein>
<evidence type="ECO:0000256" key="1">
    <source>
        <dbReference type="ARBA" id="ARBA00004141"/>
    </source>
</evidence>
<evidence type="ECO:0000256" key="6">
    <source>
        <dbReference type="ARBA" id="ARBA00022989"/>
    </source>
</evidence>
<evidence type="ECO:0000313" key="13">
    <source>
        <dbReference type="EMBL" id="GFY50409.1"/>
    </source>
</evidence>
<organism evidence="13 14">
    <name type="scientific">Trichonephila inaurata madagascariensis</name>
    <dbReference type="NCBI Taxonomy" id="2747483"/>
    <lineage>
        <taxon>Eukaryota</taxon>
        <taxon>Metazoa</taxon>
        <taxon>Ecdysozoa</taxon>
        <taxon>Arthropoda</taxon>
        <taxon>Chelicerata</taxon>
        <taxon>Arachnida</taxon>
        <taxon>Araneae</taxon>
        <taxon>Araneomorphae</taxon>
        <taxon>Entelegynae</taxon>
        <taxon>Araneoidea</taxon>
        <taxon>Nephilidae</taxon>
        <taxon>Trichonephila</taxon>
        <taxon>Trichonephila inaurata</taxon>
    </lineage>
</organism>
<keyword evidence="3 12" id="KW-0813">Transport</keyword>
<evidence type="ECO:0000256" key="10">
    <source>
        <dbReference type="ARBA" id="ARBA00023201"/>
    </source>
</evidence>
<dbReference type="AlphaFoldDB" id="A0A8X6XBZ1"/>
<evidence type="ECO:0000256" key="5">
    <source>
        <dbReference type="ARBA" id="ARBA00022692"/>
    </source>
</evidence>
<dbReference type="PANTHER" id="PTHR11690:SF282">
    <property type="entry name" value="DEGENERIN-LIKE PROTEIN ASIC-1"/>
    <property type="match status" value="1"/>
</dbReference>
<keyword evidence="14" id="KW-1185">Reference proteome</keyword>
<evidence type="ECO:0000256" key="8">
    <source>
        <dbReference type="ARBA" id="ARBA00023065"/>
    </source>
</evidence>
<comment type="similarity">
    <text evidence="2 12">Belongs to the amiloride-sensitive sodium channel (TC 1.A.6) family.</text>
</comment>
<evidence type="ECO:0000313" key="14">
    <source>
        <dbReference type="Proteomes" id="UP000886998"/>
    </source>
</evidence>
<proteinExistence type="inferred from homology"/>
<keyword evidence="10 12" id="KW-0739">Sodium transport</keyword>
<evidence type="ECO:0000256" key="2">
    <source>
        <dbReference type="ARBA" id="ARBA00007193"/>
    </source>
</evidence>
<gene>
    <name evidence="13" type="ORF">TNIN_448111</name>
</gene>
<keyword evidence="7" id="KW-0915">Sodium</keyword>
<sequence length="189" mass="21811">MPFKGFDELIFTDSRHNISEWHGCKKMKTMLLLVSRSPFRVASPGIGQYFNYEYTNCFTINARWANWSAEPLSASMFRPRSGRSSELSIMLNLERKKYSPMNPVVRARMTIHAADTIPNPQYDGVSLQPGLTYNYGIRESIVHVLPYPYQTNCKNYTMLREIRTKSKQTQEGTCADVDMFNRTLSAEDK</sequence>
<keyword evidence="5 12" id="KW-0812">Transmembrane</keyword>
<evidence type="ECO:0000256" key="7">
    <source>
        <dbReference type="ARBA" id="ARBA00023053"/>
    </source>
</evidence>
<dbReference type="Proteomes" id="UP000886998">
    <property type="component" value="Unassembled WGS sequence"/>
</dbReference>
<name>A0A8X6XBZ1_9ARAC</name>
<comment type="caution">
    <text evidence="13">The sequence shown here is derived from an EMBL/GenBank/DDBJ whole genome shotgun (WGS) entry which is preliminary data.</text>
</comment>
<evidence type="ECO:0000256" key="4">
    <source>
        <dbReference type="ARBA" id="ARBA00022461"/>
    </source>
</evidence>
<dbReference type="Gene3D" id="2.60.470.10">
    <property type="entry name" value="Acid-sensing ion channels like domains"/>
    <property type="match status" value="1"/>
</dbReference>
<evidence type="ECO:0000256" key="12">
    <source>
        <dbReference type="RuleBase" id="RU000679"/>
    </source>
</evidence>
<keyword evidence="4 12" id="KW-0894">Sodium channel</keyword>
<comment type="subcellular location">
    <subcellularLocation>
        <location evidence="1">Membrane</location>
        <topology evidence="1">Multi-pass membrane protein</topology>
    </subcellularLocation>
</comment>
<keyword evidence="11 12" id="KW-0407">Ion channel</keyword>
<evidence type="ECO:0000256" key="11">
    <source>
        <dbReference type="ARBA" id="ARBA00023303"/>
    </source>
</evidence>
<accession>A0A8X6XBZ1</accession>